<name>A0A3D8QBL8_9HELO</name>
<dbReference type="InterPro" id="IPR052895">
    <property type="entry name" value="HetReg/Transcr_Mod"/>
</dbReference>
<protein>
    <recommendedName>
        <fullName evidence="1">Heterokaryon incompatibility domain-containing protein</fullName>
    </recommendedName>
</protein>
<evidence type="ECO:0000313" key="3">
    <source>
        <dbReference type="Proteomes" id="UP000256328"/>
    </source>
</evidence>
<dbReference type="AlphaFoldDB" id="A0A3D8QBL8"/>
<dbReference type="OrthoDB" id="2157530at2759"/>
<evidence type="ECO:0000259" key="1">
    <source>
        <dbReference type="Pfam" id="PF06985"/>
    </source>
</evidence>
<sequence>MASNSNSFLRVDREWPLRLLHIPTMRSMERQGENIYGTVAEPEYNILSYTWGRWQISRGPALPIQDTTWNIPPVSPDHFSVADFERVLDHMRHTHDFAWVDIACIDQENEELKADQVGKQAAIFHGADSPFIWLNSHNTAEINNFATKLRAFEDEIAGEDSGSLRYCRDEGWLNAINQVLGGFLKAPWFSSLWTLQEAFLRNDAVFLSREGEVAMNGAVPFTLWTLITSCVVIYRRIRNFIDDSNIPPILYNEIELQKVVTLLDDVGIYPLFLSNPLALYAASQKRQAKDERDKVYGIMQIFGLKLKQTSSTIDELEYEFGRALLTESPVLSQCFIHTRPATKGERWRISQNFQVPEKCNGFVKPQSCCHIEWSKPGRAPIFKGEMCRASQIIEQWSEASYHSGRPNTRSVQNIAVDFGDVASRDIPESLRMQIHLPNDERQHELAQWLVAIYEDLCIFKLGKVQGHAYGRRCDLWFGILVVPTSRGDQREIVWERVGICHWEMMLELQGTEDSIWSIFEGVLG</sequence>
<dbReference type="Proteomes" id="UP000256328">
    <property type="component" value="Unassembled WGS sequence"/>
</dbReference>
<comment type="caution">
    <text evidence="2">The sequence shown here is derived from an EMBL/GenBank/DDBJ whole genome shotgun (WGS) entry which is preliminary data.</text>
</comment>
<gene>
    <name evidence="2" type="ORF">BP5796_12045</name>
</gene>
<dbReference type="PANTHER" id="PTHR24148">
    <property type="entry name" value="ANKYRIN REPEAT DOMAIN-CONTAINING PROTEIN 39 HOMOLOG-RELATED"/>
    <property type="match status" value="1"/>
</dbReference>
<keyword evidence="3" id="KW-1185">Reference proteome</keyword>
<evidence type="ECO:0000313" key="2">
    <source>
        <dbReference type="EMBL" id="RDW59121.1"/>
    </source>
</evidence>
<dbReference type="PANTHER" id="PTHR24148:SF64">
    <property type="entry name" value="HETEROKARYON INCOMPATIBILITY DOMAIN-CONTAINING PROTEIN"/>
    <property type="match status" value="1"/>
</dbReference>
<reference evidence="2 3" key="1">
    <citation type="journal article" date="2018" name="IMA Fungus">
        <title>IMA Genome-F 9: Draft genome sequence of Annulohypoxylon stygium, Aspergillus mulundensis, Berkeleyomyces basicola (syn. Thielaviopsis basicola), Ceratocystis smalleyi, two Cercospora beticola strains, Coleophoma cylindrospora, Fusarium fracticaudum, Phialophora cf. hyalina, and Morchella septimelata.</title>
        <authorList>
            <person name="Wingfield B.D."/>
            <person name="Bills G.F."/>
            <person name="Dong Y."/>
            <person name="Huang W."/>
            <person name="Nel W.J."/>
            <person name="Swalarsk-Parry B.S."/>
            <person name="Vaghefi N."/>
            <person name="Wilken P.M."/>
            <person name="An Z."/>
            <person name="de Beer Z.W."/>
            <person name="De Vos L."/>
            <person name="Chen L."/>
            <person name="Duong T.A."/>
            <person name="Gao Y."/>
            <person name="Hammerbacher A."/>
            <person name="Kikkert J.R."/>
            <person name="Li Y."/>
            <person name="Li H."/>
            <person name="Li K."/>
            <person name="Li Q."/>
            <person name="Liu X."/>
            <person name="Ma X."/>
            <person name="Naidoo K."/>
            <person name="Pethybridge S.J."/>
            <person name="Sun J."/>
            <person name="Steenkamp E.T."/>
            <person name="van der Nest M.A."/>
            <person name="van Wyk S."/>
            <person name="Wingfield M.J."/>
            <person name="Xiong C."/>
            <person name="Yue Q."/>
            <person name="Zhang X."/>
        </authorList>
    </citation>
    <scope>NUCLEOTIDE SEQUENCE [LARGE SCALE GENOMIC DNA]</scope>
    <source>
        <strain evidence="2 3">BP5796</strain>
    </source>
</reference>
<organism evidence="2 3">
    <name type="scientific">Coleophoma crateriformis</name>
    <dbReference type="NCBI Taxonomy" id="565419"/>
    <lineage>
        <taxon>Eukaryota</taxon>
        <taxon>Fungi</taxon>
        <taxon>Dikarya</taxon>
        <taxon>Ascomycota</taxon>
        <taxon>Pezizomycotina</taxon>
        <taxon>Leotiomycetes</taxon>
        <taxon>Helotiales</taxon>
        <taxon>Dermateaceae</taxon>
        <taxon>Coleophoma</taxon>
    </lineage>
</organism>
<proteinExistence type="predicted"/>
<feature type="domain" description="Heterokaryon incompatibility" evidence="1">
    <location>
        <begin position="44"/>
        <end position="197"/>
    </location>
</feature>
<dbReference type="Pfam" id="PF06985">
    <property type="entry name" value="HET"/>
    <property type="match status" value="1"/>
</dbReference>
<accession>A0A3D8QBL8</accession>
<dbReference type="InterPro" id="IPR010730">
    <property type="entry name" value="HET"/>
</dbReference>
<dbReference type="EMBL" id="PDLN01000020">
    <property type="protein sequence ID" value="RDW59121.1"/>
    <property type="molecule type" value="Genomic_DNA"/>
</dbReference>